<dbReference type="PROSITE" id="PS50297">
    <property type="entry name" value="ANK_REP_REGION"/>
    <property type="match status" value="3"/>
</dbReference>
<dbReference type="PANTHER" id="PTHR24178">
    <property type="entry name" value="MOLTING PROTEIN MLT-4"/>
    <property type="match status" value="1"/>
</dbReference>
<evidence type="ECO:0000256" key="1">
    <source>
        <dbReference type="ARBA" id="ARBA00022737"/>
    </source>
</evidence>
<sequence>MSRRTPLRAVWLALLFTTASLAQAKAPPPALRCSEARDSGDAAADVARDFKPGVAPRIFLALGRDRYATLKQVLAAGDDPNACHAGISPLMLAIASGDLKAVTMLLDAGARTDSPRDAIGATPLQHALSAPQFAIAGLLLDRGADARLVDDGAKTALHSLALQPLPPAPQRALQIALAGRLLRLQVPLNAVHVQGSTALHMAIASGNLDLMSFLLDQHADPALPNKRGEDALAYARRLGHAALVARLEQHLAKVAAPAASAQKHTP</sequence>
<evidence type="ECO:0000256" key="3">
    <source>
        <dbReference type="PROSITE-ProRule" id="PRU00023"/>
    </source>
</evidence>
<proteinExistence type="predicted"/>
<evidence type="ECO:0000313" key="5">
    <source>
        <dbReference type="EMBL" id="QPI49886.1"/>
    </source>
</evidence>
<dbReference type="Proteomes" id="UP000662888">
    <property type="component" value="Chromosome"/>
</dbReference>
<feature type="signal peptide" evidence="4">
    <location>
        <begin position="1"/>
        <end position="24"/>
    </location>
</feature>
<dbReference type="PROSITE" id="PS50088">
    <property type="entry name" value="ANK_REPEAT"/>
    <property type="match status" value="3"/>
</dbReference>
<organism evidence="5 6">
    <name type="scientific">Massilia antarctica</name>
    <dbReference type="NCBI Taxonomy" id="2765360"/>
    <lineage>
        <taxon>Bacteria</taxon>
        <taxon>Pseudomonadati</taxon>
        <taxon>Pseudomonadota</taxon>
        <taxon>Betaproteobacteria</taxon>
        <taxon>Burkholderiales</taxon>
        <taxon>Oxalobacteraceae</taxon>
        <taxon>Telluria group</taxon>
        <taxon>Massilia</taxon>
    </lineage>
</organism>
<dbReference type="SMART" id="SM00248">
    <property type="entry name" value="ANK"/>
    <property type="match status" value="4"/>
</dbReference>
<dbReference type="Pfam" id="PF12796">
    <property type="entry name" value="Ank_2"/>
    <property type="match status" value="2"/>
</dbReference>
<keyword evidence="2 3" id="KW-0040">ANK repeat</keyword>
<keyword evidence="1" id="KW-0677">Repeat</keyword>
<dbReference type="InterPro" id="IPR002110">
    <property type="entry name" value="Ankyrin_rpt"/>
</dbReference>
<gene>
    <name evidence="5" type="ORF">IV454_31515</name>
</gene>
<evidence type="ECO:0000256" key="4">
    <source>
        <dbReference type="SAM" id="SignalP"/>
    </source>
</evidence>
<feature type="repeat" description="ANK" evidence="3">
    <location>
        <begin position="119"/>
        <end position="151"/>
    </location>
</feature>
<dbReference type="SUPFAM" id="SSF48403">
    <property type="entry name" value="Ankyrin repeat"/>
    <property type="match status" value="1"/>
</dbReference>
<feature type="chain" id="PRO_5047472254" evidence="4">
    <location>
        <begin position="25"/>
        <end position="266"/>
    </location>
</feature>
<dbReference type="PANTHER" id="PTHR24178:SF9">
    <property type="entry name" value="ANK_REP_REGION DOMAIN-CONTAINING PROTEIN"/>
    <property type="match status" value="1"/>
</dbReference>
<dbReference type="Gene3D" id="1.25.40.20">
    <property type="entry name" value="Ankyrin repeat-containing domain"/>
    <property type="match status" value="2"/>
</dbReference>
<keyword evidence="4" id="KW-0732">Signal</keyword>
<dbReference type="RefSeq" id="WP_206089499.1">
    <property type="nucleotide sequence ID" value="NZ_CP065053.1"/>
</dbReference>
<accession>A0AA48WC87</accession>
<evidence type="ECO:0000313" key="6">
    <source>
        <dbReference type="Proteomes" id="UP000662888"/>
    </source>
</evidence>
<keyword evidence="6" id="KW-1185">Reference proteome</keyword>
<dbReference type="InterPro" id="IPR036770">
    <property type="entry name" value="Ankyrin_rpt-contain_sf"/>
</dbReference>
<name>A0AA48WC87_9BURK</name>
<feature type="repeat" description="ANK" evidence="3">
    <location>
        <begin position="194"/>
        <end position="226"/>
    </location>
</feature>
<protein>
    <submittedName>
        <fullName evidence="5">Ankyrin repeat domain-containing protein</fullName>
    </submittedName>
</protein>
<evidence type="ECO:0000256" key="2">
    <source>
        <dbReference type="ARBA" id="ARBA00023043"/>
    </source>
</evidence>
<reference evidence="5 6" key="1">
    <citation type="submission" date="2020-11" db="EMBL/GenBank/DDBJ databases">
        <authorList>
            <person name="Sun Q."/>
        </authorList>
    </citation>
    <scope>NUCLEOTIDE SEQUENCE [LARGE SCALE GENOMIC DNA]</scope>
    <source>
        <strain evidence="5 6">P8398</strain>
    </source>
</reference>
<dbReference type="EMBL" id="CP065053">
    <property type="protein sequence ID" value="QPI49886.1"/>
    <property type="molecule type" value="Genomic_DNA"/>
</dbReference>
<feature type="repeat" description="ANK" evidence="3">
    <location>
        <begin position="85"/>
        <end position="117"/>
    </location>
</feature>